<protein>
    <submittedName>
        <fullName evidence="3">C-di-GMP-binding flagellar brake protein YcgR, contains PilZNR and PilZ domains</fullName>
    </submittedName>
</protein>
<keyword evidence="4" id="KW-1185">Reference proteome</keyword>
<name>A0A1I2EVN9_9BACI</name>
<keyword evidence="3" id="KW-0969">Cilium</keyword>
<dbReference type="STRING" id="930128.SAMN05192532_10747"/>
<dbReference type="SUPFAM" id="SSF141371">
    <property type="entry name" value="PilZ domain-like"/>
    <property type="match status" value="1"/>
</dbReference>
<sequence>MLQIGEFMYIQIHSEDIPPLRARIMEYKNGYLFIDSPINTHTRKTKPLQEGMNVTVSFVRPGSGMYQFETKVVKRYMGKIMTYLLKDPGVRHYKNIQQREYFRVNAMLDVDVTSPIKGAHFRTTTVDISGGGMAIVLPKGEFLEKGEAIVCSFTVDIRETRVPIAASCQVVRTFQKRKDSLPLAALKFQGLHETDRQHIIHFCFEQQRKWQGGQSAHFTKNGNRN</sequence>
<dbReference type="EMBL" id="FONT01000007">
    <property type="protein sequence ID" value="SFE97164.1"/>
    <property type="molecule type" value="Genomic_DNA"/>
</dbReference>
<dbReference type="Pfam" id="PF07238">
    <property type="entry name" value="PilZ"/>
    <property type="match status" value="1"/>
</dbReference>
<dbReference type="InterPro" id="IPR009875">
    <property type="entry name" value="PilZ_domain"/>
</dbReference>
<dbReference type="Gene3D" id="2.40.10.220">
    <property type="entry name" value="predicted glycosyltransferase like domains"/>
    <property type="match status" value="1"/>
</dbReference>
<dbReference type="InterPro" id="IPR009926">
    <property type="entry name" value="T3SS_YcgR_PilZN"/>
</dbReference>
<dbReference type="Proteomes" id="UP000199516">
    <property type="component" value="Unassembled WGS sequence"/>
</dbReference>
<dbReference type="RefSeq" id="WP_091663218.1">
    <property type="nucleotide sequence ID" value="NZ_FONT01000007.1"/>
</dbReference>
<evidence type="ECO:0000259" key="1">
    <source>
        <dbReference type="Pfam" id="PF07238"/>
    </source>
</evidence>
<organism evidence="3 4">
    <name type="scientific">Alteribacillus iranensis</name>
    <dbReference type="NCBI Taxonomy" id="930128"/>
    <lineage>
        <taxon>Bacteria</taxon>
        <taxon>Bacillati</taxon>
        <taxon>Bacillota</taxon>
        <taxon>Bacilli</taxon>
        <taxon>Bacillales</taxon>
        <taxon>Bacillaceae</taxon>
        <taxon>Alteribacillus</taxon>
    </lineage>
</organism>
<gene>
    <name evidence="3" type="ORF">SAMN05192532_10747</name>
</gene>
<dbReference type="OrthoDB" id="1951449at2"/>
<keyword evidence="3" id="KW-0282">Flagellum</keyword>
<keyword evidence="3" id="KW-0966">Cell projection</keyword>
<dbReference type="AlphaFoldDB" id="A0A1I2EVN9"/>
<evidence type="ECO:0000259" key="2">
    <source>
        <dbReference type="Pfam" id="PF12945"/>
    </source>
</evidence>
<evidence type="ECO:0000313" key="3">
    <source>
        <dbReference type="EMBL" id="SFE97164.1"/>
    </source>
</evidence>
<dbReference type="GO" id="GO:0035438">
    <property type="term" value="F:cyclic-di-GMP binding"/>
    <property type="evidence" value="ECO:0007669"/>
    <property type="project" value="InterPro"/>
</dbReference>
<reference evidence="3 4" key="1">
    <citation type="submission" date="2016-10" db="EMBL/GenBank/DDBJ databases">
        <authorList>
            <person name="de Groot N.N."/>
        </authorList>
    </citation>
    <scope>NUCLEOTIDE SEQUENCE [LARGE SCALE GENOMIC DNA]</scope>
    <source>
        <strain evidence="3 4">DSM 23995</strain>
    </source>
</reference>
<dbReference type="Pfam" id="PF12945">
    <property type="entry name" value="PilZNR"/>
    <property type="match status" value="1"/>
</dbReference>
<accession>A0A1I2EVN9</accession>
<feature type="domain" description="Type III secretion system flagellar brake protein YcgR PilZN" evidence="2">
    <location>
        <begin position="3"/>
        <end position="88"/>
    </location>
</feature>
<proteinExistence type="predicted"/>
<evidence type="ECO:0000313" key="4">
    <source>
        <dbReference type="Proteomes" id="UP000199516"/>
    </source>
</evidence>
<feature type="domain" description="PilZ" evidence="1">
    <location>
        <begin position="97"/>
        <end position="205"/>
    </location>
</feature>